<feature type="compositionally biased region" description="Polar residues" evidence="1">
    <location>
        <begin position="11"/>
        <end position="22"/>
    </location>
</feature>
<dbReference type="AlphaFoldDB" id="W6MQ84"/>
<evidence type="ECO:0000256" key="1">
    <source>
        <dbReference type="SAM" id="MobiDB-lite"/>
    </source>
</evidence>
<name>W6MQ84_9ASCO</name>
<reference evidence="2" key="2">
    <citation type="submission" date="2014-02" db="EMBL/GenBank/DDBJ databases">
        <title>Complete DNA sequence of /Kuraishia capsulata/ illustrates novel genomic features among budding yeasts (/Saccharomycotina/).</title>
        <authorList>
            <person name="Morales L."/>
            <person name="Noel B."/>
            <person name="Porcel B."/>
            <person name="Marcet-Houben M."/>
            <person name="Hullo M-F."/>
            <person name="Sacerdot C."/>
            <person name="Tekaia F."/>
            <person name="Leh-Louis V."/>
            <person name="Despons L."/>
            <person name="Khanna V."/>
            <person name="Aury J-M."/>
            <person name="Barbe V."/>
            <person name="Couloux A."/>
            <person name="Labadie K."/>
            <person name="Pelletier E."/>
            <person name="Souciet J-L."/>
            <person name="Boekhout T."/>
            <person name="Gabaldon T."/>
            <person name="Wincker P."/>
            <person name="Dujon B."/>
        </authorList>
    </citation>
    <scope>NUCLEOTIDE SEQUENCE</scope>
    <source>
        <strain evidence="2">CBS 1993</strain>
    </source>
</reference>
<evidence type="ECO:0000313" key="2">
    <source>
        <dbReference type="EMBL" id="CDK28846.1"/>
    </source>
</evidence>
<protein>
    <recommendedName>
        <fullName evidence="4">IMS import disulfide relay-system CHCH-CHCH-like Cx9C domain-containing protein</fullName>
    </recommendedName>
</protein>
<gene>
    <name evidence="2" type="ORF">KUCA_T00004831001</name>
</gene>
<keyword evidence="3" id="KW-1185">Reference proteome</keyword>
<dbReference type="GeneID" id="34522224"/>
<dbReference type="HOGENOM" id="CLU_1845403_0_0_1"/>
<dbReference type="EMBL" id="HG793130">
    <property type="protein sequence ID" value="CDK28846.1"/>
    <property type="molecule type" value="Genomic_DNA"/>
</dbReference>
<reference evidence="2" key="1">
    <citation type="submission" date="2013-12" db="EMBL/GenBank/DDBJ databases">
        <authorList>
            <person name="Genoscope - CEA"/>
        </authorList>
    </citation>
    <scope>NUCLEOTIDE SEQUENCE</scope>
    <source>
        <strain evidence="2">CBS 1993</strain>
    </source>
</reference>
<dbReference type="SUPFAM" id="SSF47072">
    <property type="entry name" value="Cysteine alpha-hairpin motif"/>
    <property type="match status" value="1"/>
</dbReference>
<proteinExistence type="predicted"/>
<dbReference type="InterPro" id="IPR009069">
    <property type="entry name" value="Cys_alpha_HP_mot_SF"/>
</dbReference>
<evidence type="ECO:0000313" key="3">
    <source>
        <dbReference type="Proteomes" id="UP000019384"/>
    </source>
</evidence>
<feature type="compositionally biased region" description="Basic and acidic residues" evidence="1">
    <location>
        <begin position="1"/>
        <end position="10"/>
    </location>
</feature>
<dbReference type="Proteomes" id="UP000019384">
    <property type="component" value="Unassembled WGS sequence"/>
</dbReference>
<dbReference type="Gene3D" id="1.10.287.2900">
    <property type="match status" value="1"/>
</dbReference>
<feature type="region of interest" description="Disordered" evidence="1">
    <location>
        <begin position="1"/>
        <end position="22"/>
    </location>
</feature>
<evidence type="ECO:0008006" key="4">
    <source>
        <dbReference type="Google" id="ProtNLM"/>
    </source>
</evidence>
<organism evidence="2 3">
    <name type="scientific">Kuraishia capsulata CBS 1993</name>
    <dbReference type="NCBI Taxonomy" id="1382522"/>
    <lineage>
        <taxon>Eukaryota</taxon>
        <taxon>Fungi</taxon>
        <taxon>Dikarya</taxon>
        <taxon>Ascomycota</taxon>
        <taxon>Saccharomycotina</taxon>
        <taxon>Pichiomycetes</taxon>
        <taxon>Pichiales</taxon>
        <taxon>Pichiaceae</taxon>
        <taxon>Kuraishia</taxon>
    </lineage>
</organism>
<dbReference type="RefSeq" id="XP_022460836.1">
    <property type="nucleotide sequence ID" value="XM_022605956.1"/>
</dbReference>
<accession>W6MQ84</accession>
<sequence length="139" mass="15805">MIISKDDSESLSHSQYTSSAQTQEENHVIAYWRGSEPRYVDDQRETFLDYYKCMNVTPDSDISHCRAKQESLQTCIQAKVPLYAKVSKTCEEQTNLFKSCITKNGGVKSKCIDEMNAVRECSLKVMAEDEASQKKGFPN</sequence>
<dbReference type="OrthoDB" id="276296at2759"/>